<protein>
    <recommendedName>
        <fullName evidence="3">K Homology domain-containing protein</fullName>
    </recommendedName>
</protein>
<dbReference type="Gene3D" id="3.30.1370.10">
    <property type="entry name" value="K Homology domain, type 1"/>
    <property type="match status" value="1"/>
</dbReference>
<feature type="region of interest" description="Disordered" evidence="2">
    <location>
        <begin position="173"/>
        <end position="207"/>
    </location>
</feature>
<feature type="domain" description="K Homology" evidence="3">
    <location>
        <begin position="382"/>
        <end position="453"/>
    </location>
</feature>
<proteinExistence type="predicted"/>
<organism evidence="4 5">
    <name type="scientific">Caenorhabditis remanei</name>
    <name type="common">Caenorhabditis vulgaris</name>
    <dbReference type="NCBI Taxonomy" id="31234"/>
    <lineage>
        <taxon>Eukaryota</taxon>
        <taxon>Metazoa</taxon>
        <taxon>Ecdysozoa</taxon>
        <taxon>Nematoda</taxon>
        <taxon>Chromadorea</taxon>
        <taxon>Rhabditida</taxon>
        <taxon>Rhabditina</taxon>
        <taxon>Rhabditomorpha</taxon>
        <taxon>Rhabditoidea</taxon>
        <taxon>Rhabditidae</taxon>
        <taxon>Peloderinae</taxon>
        <taxon>Caenorhabditis</taxon>
    </lineage>
</organism>
<dbReference type="KEGG" id="crq:GCK72_026010"/>
<gene>
    <name evidence="4" type="ORF">GCK72_026010</name>
</gene>
<reference evidence="4 5" key="1">
    <citation type="submission" date="2019-12" db="EMBL/GenBank/DDBJ databases">
        <title>Chromosome-level assembly of the Caenorhabditis remanei genome.</title>
        <authorList>
            <person name="Teterina A.A."/>
            <person name="Willis J.H."/>
            <person name="Phillips P.C."/>
        </authorList>
    </citation>
    <scope>NUCLEOTIDE SEQUENCE [LARGE SCALE GENOMIC DNA]</scope>
    <source>
        <strain evidence="4 5">PX506</strain>
        <tissue evidence="4">Whole organism</tissue>
    </source>
</reference>
<feature type="compositionally biased region" description="Basic and acidic residues" evidence="2">
    <location>
        <begin position="173"/>
        <end position="201"/>
    </location>
</feature>
<feature type="compositionally biased region" description="Basic and acidic residues" evidence="2">
    <location>
        <begin position="276"/>
        <end position="294"/>
    </location>
</feature>
<keyword evidence="1" id="KW-0694">RNA-binding</keyword>
<dbReference type="InterPro" id="IPR036612">
    <property type="entry name" value="KH_dom_type_1_sf"/>
</dbReference>
<evidence type="ECO:0000313" key="5">
    <source>
        <dbReference type="Proteomes" id="UP000483820"/>
    </source>
</evidence>
<dbReference type="CTD" id="9801773"/>
<name>A0A6A5G4C7_CAERE</name>
<feature type="compositionally biased region" description="Acidic residues" evidence="2">
    <location>
        <begin position="110"/>
        <end position="124"/>
    </location>
</feature>
<dbReference type="InterPro" id="IPR004088">
    <property type="entry name" value="KH_dom_type_1"/>
</dbReference>
<feature type="region of interest" description="Disordered" evidence="2">
    <location>
        <begin position="1"/>
        <end position="40"/>
    </location>
</feature>
<dbReference type="EMBL" id="WUAV01000006">
    <property type="protein sequence ID" value="KAF1749542.1"/>
    <property type="molecule type" value="Genomic_DNA"/>
</dbReference>
<sequence length="468" mass="53798">MEETLRNAGAREKRALRRVAGSEETNAPQKETACKKKKVAPPLRVVGLPLSRRVVSGSDYQVKSRLPSTSRAAETREKSAQMEKAANMNKKKPAPPPHSVITLESSESSSESDLEEEEEEEEDSSETKMEDQDGNRAESTRPEHQGTSEPPLSASTIKFNFNAAPSFFSDSFEKRRHEESVSREESKIAAANRMEKRRESSSRPIVKTMEAREKRRLQNLEKHLRMYGEISSDYHSACRQLEEDLRRRKTQGLDEEPEVIFDSRSSRRQGLLEGSRQQEKAVRTEENQGRKEESPEPEVIFDSRSSNRPDSEIPGTSSRRHDARRQKHPEPEELLRRRLEYLGRRERIETITRYHNSIIRCRREGRRHDARRSEIEKRQETDTKHKEMKIPANSILKIIGEEGANIKHIRSTFGVDITILRPHEPGGKTASVLMTGDPCKILMARKHIKSILGGRRINTESREHMLLF</sequence>
<dbReference type="Proteomes" id="UP000483820">
    <property type="component" value="Chromosome X"/>
</dbReference>
<evidence type="ECO:0000256" key="1">
    <source>
        <dbReference type="PROSITE-ProRule" id="PRU00117"/>
    </source>
</evidence>
<feature type="region of interest" description="Disordered" evidence="2">
    <location>
        <begin position="53"/>
        <end position="158"/>
    </location>
</feature>
<dbReference type="PROSITE" id="PS50084">
    <property type="entry name" value="KH_TYPE_1"/>
    <property type="match status" value="1"/>
</dbReference>
<dbReference type="InterPro" id="IPR004087">
    <property type="entry name" value="KH_dom"/>
</dbReference>
<dbReference type="AlphaFoldDB" id="A0A6A5G4C7"/>
<dbReference type="RefSeq" id="XP_003093047.2">
    <property type="nucleotide sequence ID" value="XM_003092999.2"/>
</dbReference>
<feature type="compositionally biased region" description="Polar residues" evidence="2">
    <location>
        <begin position="58"/>
        <end position="72"/>
    </location>
</feature>
<evidence type="ECO:0000256" key="2">
    <source>
        <dbReference type="SAM" id="MobiDB-lite"/>
    </source>
</evidence>
<accession>A0A6A5G4C7</accession>
<dbReference type="SUPFAM" id="SSF54791">
    <property type="entry name" value="Eukaryotic type KH-domain (KH-domain type I)"/>
    <property type="match status" value="1"/>
</dbReference>
<dbReference type="SMART" id="SM00322">
    <property type="entry name" value="KH"/>
    <property type="match status" value="1"/>
</dbReference>
<evidence type="ECO:0000313" key="4">
    <source>
        <dbReference type="EMBL" id="KAF1749542.1"/>
    </source>
</evidence>
<feature type="compositionally biased region" description="Basic and acidic residues" evidence="2">
    <location>
        <begin position="125"/>
        <end position="146"/>
    </location>
</feature>
<feature type="compositionally biased region" description="Polar residues" evidence="2">
    <location>
        <begin position="147"/>
        <end position="158"/>
    </location>
</feature>
<dbReference type="GeneID" id="9801773"/>
<comment type="caution">
    <text evidence="4">The sequence shown here is derived from an EMBL/GenBank/DDBJ whole genome shotgun (WGS) entry which is preliminary data.</text>
</comment>
<evidence type="ECO:0000259" key="3">
    <source>
        <dbReference type="SMART" id="SM00322"/>
    </source>
</evidence>
<feature type="region of interest" description="Disordered" evidence="2">
    <location>
        <begin position="248"/>
        <end position="332"/>
    </location>
</feature>
<dbReference type="GO" id="GO:0003723">
    <property type="term" value="F:RNA binding"/>
    <property type="evidence" value="ECO:0007669"/>
    <property type="project" value="UniProtKB-UniRule"/>
</dbReference>
<dbReference type="Pfam" id="PF00013">
    <property type="entry name" value="KH_1"/>
    <property type="match status" value="1"/>
</dbReference>